<accession>A0A5B7GPW0</accession>
<evidence type="ECO:0000313" key="1">
    <source>
        <dbReference type="EMBL" id="MPC60862.1"/>
    </source>
</evidence>
<organism evidence="1 2">
    <name type="scientific">Portunus trituberculatus</name>
    <name type="common">Swimming crab</name>
    <name type="synonym">Neptunus trituberculatus</name>
    <dbReference type="NCBI Taxonomy" id="210409"/>
    <lineage>
        <taxon>Eukaryota</taxon>
        <taxon>Metazoa</taxon>
        <taxon>Ecdysozoa</taxon>
        <taxon>Arthropoda</taxon>
        <taxon>Crustacea</taxon>
        <taxon>Multicrustacea</taxon>
        <taxon>Malacostraca</taxon>
        <taxon>Eumalacostraca</taxon>
        <taxon>Eucarida</taxon>
        <taxon>Decapoda</taxon>
        <taxon>Pleocyemata</taxon>
        <taxon>Brachyura</taxon>
        <taxon>Eubrachyura</taxon>
        <taxon>Portunoidea</taxon>
        <taxon>Portunidae</taxon>
        <taxon>Portuninae</taxon>
        <taxon>Portunus</taxon>
    </lineage>
</organism>
<name>A0A5B7GPW0_PORTR</name>
<comment type="caution">
    <text evidence="1">The sequence shown here is derived from an EMBL/GenBank/DDBJ whole genome shotgun (WGS) entry which is preliminary data.</text>
</comment>
<dbReference type="EMBL" id="VSRR010017974">
    <property type="protein sequence ID" value="MPC60862.1"/>
    <property type="molecule type" value="Genomic_DNA"/>
</dbReference>
<dbReference type="Proteomes" id="UP000324222">
    <property type="component" value="Unassembled WGS sequence"/>
</dbReference>
<gene>
    <name evidence="1" type="ORF">E2C01_054921</name>
</gene>
<dbReference type="AlphaFoldDB" id="A0A5B7GPW0"/>
<keyword evidence="2" id="KW-1185">Reference proteome</keyword>
<proteinExistence type="predicted"/>
<evidence type="ECO:0000313" key="2">
    <source>
        <dbReference type="Proteomes" id="UP000324222"/>
    </source>
</evidence>
<sequence length="70" mass="7708">MERTNGEPPRAKRRQLGDLNISGIIRRFQVSSGPGTHAAVQPQASGARMCLSDTSCPPRLFPKFLRAMEI</sequence>
<reference evidence="1 2" key="1">
    <citation type="submission" date="2019-05" db="EMBL/GenBank/DDBJ databases">
        <title>Another draft genome of Portunus trituberculatus and its Hox gene families provides insights of decapod evolution.</title>
        <authorList>
            <person name="Jeong J.-H."/>
            <person name="Song I."/>
            <person name="Kim S."/>
            <person name="Choi T."/>
            <person name="Kim D."/>
            <person name="Ryu S."/>
            <person name="Kim W."/>
        </authorList>
    </citation>
    <scope>NUCLEOTIDE SEQUENCE [LARGE SCALE GENOMIC DNA]</scope>
    <source>
        <tissue evidence="1">Muscle</tissue>
    </source>
</reference>
<protein>
    <submittedName>
        <fullName evidence="1">Uncharacterized protein</fullName>
    </submittedName>
</protein>